<dbReference type="GO" id="GO:0015074">
    <property type="term" value="P:DNA integration"/>
    <property type="evidence" value="ECO:0007669"/>
    <property type="project" value="InterPro"/>
</dbReference>
<dbReference type="RefSeq" id="WP_183983245.1">
    <property type="nucleotide sequence ID" value="NZ_JACIEV010000003.1"/>
</dbReference>
<name>A0A840FAD1_9SPHN</name>
<feature type="domain" description="Tyr recombinase" evidence="2">
    <location>
        <begin position="372"/>
        <end position="567"/>
    </location>
</feature>
<dbReference type="InterPro" id="IPR011010">
    <property type="entry name" value="DNA_brk_join_enz"/>
</dbReference>
<dbReference type="GO" id="GO:0003677">
    <property type="term" value="F:DNA binding"/>
    <property type="evidence" value="ECO:0007669"/>
    <property type="project" value="InterPro"/>
</dbReference>
<dbReference type="EMBL" id="JACIEV010000003">
    <property type="protein sequence ID" value="MBB4153582.1"/>
    <property type="molecule type" value="Genomic_DNA"/>
</dbReference>
<sequence>MTARSETIRMSLYTRIAEDGLSADQQHRLFIGEMTLYRNALAHEVARWEAEPQLRDLSDSDRDLQAFEALWGAFARTGIVDAPSAEYAAEHFHDLDEEEQGRLRRLIRETPGFRTNFAAETSAAMARVGVSPTAANLPLGSKLVMLARMTGAWACRNGVEVTSALESRMPASVTAPATLPRESSLATIPDAEITPEWRYLTPTQVAEKMIAETPKMFEHRNGGKRASEQTGEQTLRQIRWAASLLERSTPAGQPLWKLSMADLKELDSWFDRLPISFGKSPTDRRDDMTLAMAHERALVRLEEGEISAEEIGLVIPTCNKHYRKIAQVHAFLVNALPQIATLDFGKFIQPDRKDERAARLRYTVAQGRAIFSLPPWTGCAGEHDRLTAGRAVIQDSLFYVLLLVWYTGARREEICKLRLVDIDVVDGIHFLRIASTETGRVKNMTSERCIPLAKEIMRLGFVHYVDALKVAGETLLFPELEPADGTKRKRGDVFYKLWWIYLKPLVPDLTRGQAMHSARHMVSDELKQQAIFLEFRNDLLGHKTAGGEGASRYPSAAALKTVLGLVNRIPVVTDHLSEVTAESITLLKPDLRRQRPSRN</sequence>
<dbReference type="InterPro" id="IPR013762">
    <property type="entry name" value="Integrase-like_cat_sf"/>
</dbReference>
<keyword evidence="4" id="KW-1185">Reference proteome</keyword>
<dbReference type="Gene3D" id="1.10.443.10">
    <property type="entry name" value="Intergrase catalytic core"/>
    <property type="match status" value="1"/>
</dbReference>
<dbReference type="Proteomes" id="UP000529795">
    <property type="component" value="Unassembled WGS sequence"/>
</dbReference>
<dbReference type="InterPro" id="IPR002104">
    <property type="entry name" value="Integrase_catalytic"/>
</dbReference>
<dbReference type="SUPFAM" id="SSF56349">
    <property type="entry name" value="DNA breaking-rejoining enzymes"/>
    <property type="match status" value="1"/>
</dbReference>
<reference evidence="3 4" key="1">
    <citation type="submission" date="2020-08" db="EMBL/GenBank/DDBJ databases">
        <title>Genomic Encyclopedia of Type Strains, Phase IV (KMG-IV): sequencing the most valuable type-strain genomes for metagenomic binning, comparative biology and taxonomic classification.</title>
        <authorList>
            <person name="Goeker M."/>
        </authorList>
    </citation>
    <scope>NUCLEOTIDE SEQUENCE [LARGE SCALE GENOMIC DNA]</scope>
    <source>
        <strain evidence="3 4">YC6723</strain>
    </source>
</reference>
<dbReference type="GO" id="GO:0006310">
    <property type="term" value="P:DNA recombination"/>
    <property type="evidence" value="ECO:0007669"/>
    <property type="project" value="UniProtKB-KW"/>
</dbReference>
<evidence type="ECO:0000313" key="4">
    <source>
        <dbReference type="Proteomes" id="UP000529795"/>
    </source>
</evidence>
<gene>
    <name evidence="3" type="ORF">GGQ80_001484</name>
</gene>
<evidence type="ECO:0000256" key="1">
    <source>
        <dbReference type="ARBA" id="ARBA00023172"/>
    </source>
</evidence>
<accession>A0A840FAD1</accession>
<dbReference type="AlphaFoldDB" id="A0A840FAD1"/>
<protein>
    <submittedName>
        <fullName evidence="3">Integrase</fullName>
    </submittedName>
</protein>
<evidence type="ECO:0000259" key="2">
    <source>
        <dbReference type="PROSITE" id="PS51898"/>
    </source>
</evidence>
<comment type="caution">
    <text evidence="3">The sequence shown here is derived from an EMBL/GenBank/DDBJ whole genome shotgun (WGS) entry which is preliminary data.</text>
</comment>
<proteinExistence type="predicted"/>
<dbReference type="PROSITE" id="PS51898">
    <property type="entry name" value="TYR_RECOMBINASE"/>
    <property type="match status" value="1"/>
</dbReference>
<evidence type="ECO:0000313" key="3">
    <source>
        <dbReference type="EMBL" id="MBB4153582.1"/>
    </source>
</evidence>
<organism evidence="3 4">
    <name type="scientific">Sphingomonas jinjuensis</name>
    <dbReference type="NCBI Taxonomy" id="535907"/>
    <lineage>
        <taxon>Bacteria</taxon>
        <taxon>Pseudomonadati</taxon>
        <taxon>Pseudomonadota</taxon>
        <taxon>Alphaproteobacteria</taxon>
        <taxon>Sphingomonadales</taxon>
        <taxon>Sphingomonadaceae</taxon>
        <taxon>Sphingomonas</taxon>
    </lineage>
</organism>
<dbReference type="Pfam" id="PF00589">
    <property type="entry name" value="Phage_integrase"/>
    <property type="match status" value="1"/>
</dbReference>
<keyword evidence="1" id="KW-0233">DNA recombination</keyword>